<comment type="caution">
    <text evidence="1">The sequence shown here is derived from an EMBL/GenBank/DDBJ whole genome shotgun (WGS) entry which is preliminary data.</text>
</comment>
<dbReference type="InterPro" id="IPR036116">
    <property type="entry name" value="FN3_sf"/>
</dbReference>
<gene>
    <name evidence="1" type="ORF">GCM10020369_36340</name>
</gene>
<proteinExistence type="predicted"/>
<sequence>MTRHAGIGRDMPHSFVVLDEVRPVRYVRVTAGHLPFGGAFAVSGLRVFGLGSGQAPTEVTPRATRVDGRQALIEWDAAHDAQGYNVRYGLNPEKLYRSWLVYEQTDLDLRALNAEADYWVAVDAFDENGITPGRPVPIQRRPS</sequence>
<dbReference type="Proteomes" id="UP001501676">
    <property type="component" value="Unassembled WGS sequence"/>
</dbReference>
<dbReference type="EMBL" id="BAAAYN010000023">
    <property type="protein sequence ID" value="GAA3388788.1"/>
    <property type="molecule type" value="Genomic_DNA"/>
</dbReference>
<dbReference type="SUPFAM" id="SSF49265">
    <property type="entry name" value="Fibronectin type III"/>
    <property type="match status" value="1"/>
</dbReference>
<keyword evidence="2" id="KW-1185">Reference proteome</keyword>
<reference evidence="2" key="1">
    <citation type="journal article" date="2019" name="Int. J. Syst. Evol. Microbiol.">
        <title>The Global Catalogue of Microorganisms (GCM) 10K type strain sequencing project: providing services to taxonomists for standard genome sequencing and annotation.</title>
        <authorList>
            <consortium name="The Broad Institute Genomics Platform"/>
            <consortium name="The Broad Institute Genome Sequencing Center for Infectious Disease"/>
            <person name="Wu L."/>
            <person name="Ma J."/>
        </authorList>
    </citation>
    <scope>NUCLEOTIDE SEQUENCE [LARGE SCALE GENOMIC DNA]</scope>
    <source>
        <strain evidence="2">JCM 9458</strain>
    </source>
</reference>
<accession>A0ABP6SYP2</accession>
<organism evidence="1 2">
    <name type="scientific">Cryptosporangium minutisporangium</name>
    <dbReference type="NCBI Taxonomy" id="113569"/>
    <lineage>
        <taxon>Bacteria</taxon>
        <taxon>Bacillati</taxon>
        <taxon>Actinomycetota</taxon>
        <taxon>Actinomycetes</taxon>
        <taxon>Cryptosporangiales</taxon>
        <taxon>Cryptosporangiaceae</taxon>
        <taxon>Cryptosporangium</taxon>
    </lineage>
</organism>
<dbReference type="Gene3D" id="2.60.40.10">
    <property type="entry name" value="Immunoglobulins"/>
    <property type="match status" value="1"/>
</dbReference>
<evidence type="ECO:0008006" key="3">
    <source>
        <dbReference type="Google" id="ProtNLM"/>
    </source>
</evidence>
<evidence type="ECO:0000313" key="1">
    <source>
        <dbReference type="EMBL" id="GAA3388788.1"/>
    </source>
</evidence>
<name>A0ABP6SYP2_9ACTN</name>
<evidence type="ECO:0000313" key="2">
    <source>
        <dbReference type="Proteomes" id="UP001501676"/>
    </source>
</evidence>
<dbReference type="InterPro" id="IPR013783">
    <property type="entry name" value="Ig-like_fold"/>
</dbReference>
<protein>
    <recommendedName>
        <fullName evidence="3">Fibronectin type-III domain-containing protein</fullName>
    </recommendedName>
</protein>
<dbReference type="RefSeq" id="WP_345729312.1">
    <property type="nucleotide sequence ID" value="NZ_BAAAYN010000023.1"/>
</dbReference>